<keyword evidence="6" id="KW-0175">Coiled coil</keyword>
<reference evidence="9" key="1">
    <citation type="journal article" date="2021" name="Nat. Commun.">
        <title>Genetic determinants of endophytism in the Arabidopsis root mycobiome.</title>
        <authorList>
            <person name="Mesny F."/>
            <person name="Miyauchi S."/>
            <person name="Thiergart T."/>
            <person name="Pickel B."/>
            <person name="Atanasova L."/>
            <person name="Karlsson M."/>
            <person name="Huettel B."/>
            <person name="Barry K.W."/>
            <person name="Haridas S."/>
            <person name="Chen C."/>
            <person name="Bauer D."/>
            <person name="Andreopoulos W."/>
            <person name="Pangilinan J."/>
            <person name="LaButti K."/>
            <person name="Riley R."/>
            <person name="Lipzen A."/>
            <person name="Clum A."/>
            <person name="Drula E."/>
            <person name="Henrissat B."/>
            <person name="Kohler A."/>
            <person name="Grigoriev I.V."/>
            <person name="Martin F.M."/>
            <person name="Hacquard S."/>
        </authorList>
    </citation>
    <scope>NUCLEOTIDE SEQUENCE</scope>
    <source>
        <strain evidence="9">MPI-SDFR-AT-0117</strain>
    </source>
</reference>
<keyword evidence="3" id="KW-0238">DNA-binding</keyword>
<dbReference type="Pfam" id="PF00447">
    <property type="entry name" value="HSF_DNA-bind"/>
    <property type="match status" value="1"/>
</dbReference>
<proteinExistence type="inferred from homology"/>
<evidence type="ECO:0000256" key="2">
    <source>
        <dbReference type="ARBA" id="ARBA00006403"/>
    </source>
</evidence>
<dbReference type="FunFam" id="1.10.10.10:FF:000173">
    <property type="entry name" value="Heat shock transcription factor Hsf1"/>
    <property type="match status" value="1"/>
</dbReference>
<accession>A0A9P8UZZ3</accession>
<dbReference type="GO" id="GO:0005634">
    <property type="term" value="C:nucleus"/>
    <property type="evidence" value="ECO:0007669"/>
    <property type="project" value="UniProtKB-SubCell"/>
</dbReference>
<dbReference type="InterPro" id="IPR036388">
    <property type="entry name" value="WH-like_DNA-bd_sf"/>
</dbReference>
<feature type="domain" description="HSF-type DNA-binding" evidence="8">
    <location>
        <begin position="160"/>
        <end position="267"/>
    </location>
</feature>
<organism evidence="9 10">
    <name type="scientific">Plectosphaerella plurivora</name>
    <dbReference type="NCBI Taxonomy" id="936078"/>
    <lineage>
        <taxon>Eukaryota</taxon>
        <taxon>Fungi</taxon>
        <taxon>Dikarya</taxon>
        <taxon>Ascomycota</taxon>
        <taxon>Pezizomycotina</taxon>
        <taxon>Sordariomycetes</taxon>
        <taxon>Hypocreomycetidae</taxon>
        <taxon>Glomerellales</taxon>
        <taxon>Plectosphaerellaceae</taxon>
        <taxon>Plectosphaerella</taxon>
    </lineage>
</organism>
<evidence type="ECO:0000256" key="6">
    <source>
        <dbReference type="SAM" id="Coils"/>
    </source>
</evidence>
<dbReference type="InterPro" id="IPR000232">
    <property type="entry name" value="HSF_DNA-bd"/>
</dbReference>
<feature type="compositionally biased region" description="Basic and acidic residues" evidence="7">
    <location>
        <begin position="757"/>
        <end position="766"/>
    </location>
</feature>
<dbReference type="SUPFAM" id="SSF46785">
    <property type="entry name" value="Winged helix' DNA-binding domain"/>
    <property type="match status" value="1"/>
</dbReference>
<feature type="compositionally biased region" description="Polar residues" evidence="7">
    <location>
        <begin position="559"/>
        <end position="569"/>
    </location>
</feature>
<feature type="coiled-coil region" evidence="6">
    <location>
        <begin position="133"/>
        <end position="160"/>
    </location>
</feature>
<dbReference type="PANTHER" id="PTHR10015">
    <property type="entry name" value="HEAT SHOCK TRANSCRIPTION FACTOR"/>
    <property type="match status" value="1"/>
</dbReference>
<dbReference type="OrthoDB" id="60033at2759"/>
<dbReference type="PRINTS" id="PR00056">
    <property type="entry name" value="HSFDOMAIN"/>
</dbReference>
<keyword evidence="10" id="KW-1185">Reference proteome</keyword>
<protein>
    <submittedName>
        <fullName evidence="9">Heat shock factor protein</fullName>
    </submittedName>
</protein>
<evidence type="ECO:0000313" key="9">
    <source>
        <dbReference type="EMBL" id="KAH6661507.1"/>
    </source>
</evidence>
<evidence type="ECO:0000313" key="10">
    <source>
        <dbReference type="Proteomes" id="UP000770015"/>
    </source>
</evidence>
<feature type="region of interest" description="Disordered" evidence="7">
    <location>
        <begin position="433"/>
        <end position="480"/>
    </location>
</feature>
<feature type="compositionally biased region" description="Low complexity" evidence="7">
    <location>
        <begin position="41"/>
        <end position="69"/>
    </location>
</feature>
<feature type="compositionally biased region" description="Acidic residues" evidence="7">
    <location>
        <begin position="284"/>
        <end position="294"/>
    </location>
</feature>
<feature type="compositionally biased region" description="Polar residues" evidence="7">
    <location>
        <begin position="578"/>
        <end position="603"/>
    </location>
</feature>
<feature type="region of interest" description="Disordered" evidence="7">
    <location>
        <begin position="41"/>
        <end position="80"/>
    </location>
</feature>
<evidence type="ECO:0000256" key="7">
    <source>
        <dbReference type="SAM" id="MobiDB-lite"/>
    </source>
</evidence>
<feature type="coiled-coil region" evidence="6">
    <location>
        <begin position="333"/>
        <end position="367"/>
    </location>
</feature>
<dbReference type="GO" id="GO:0043565">
    <property type="term" value="F:sequence-specific DNA binding"/>
    <property type="evidence" value="ECO:0007669"/>
    <property type="project" value="InterPro"/>
</dbReference>
<gene>
    <name evidence="9" type="ORF">F5X68DRAFT_178676</name>
</gene>
<evidence type="ECO:0000256" key="3">
    <source>
        <dbReference type="ARBA" id="ARBA00023125"/>
    </source>
</evidence>
<dbReference type="Gene3D" id="1.10.10.10">
    <property type="entry name" value="Winged helix-like DNA-binding domain superfamily/Winged helix DNA-binding domain"/>
    <property type="match status" value="1"/>
</dbReference>
<feature type="compositionally biased region" description="Polar residues" evidence="7">
    <location>
        <begin position="733"/>
        <end position="743"/>
    </location>
</feature>
<evidence type="ECO:0000256" key="5">
    <source>
        <dbReference type="RuleBase" id="RU004020"/>
    </source>
</evidence>
<feature type="region of interest" description="Disordered" evidence="7">
    <location>
        <begin position="559"/>
        <end position="618"/>
    </location>
</feature>
<name>A0A9P8UZZ3_9PEZI</name>
<feature type="region of interest" description="Disordered" evidence="7">
    <location>
        <begin position="717"/>
        <end position="766"/>
    </location>
</feature>
<evidence type="ECO:0000256" key="1">
    <source>
        <dbReference type="ARBA" id="ARBA00004123"/>
    </source>
</evidence>
<evidence type="ECO:0000256" key="4">
    <source>
        <dbReference type="ARBA" id="ARBA00023242"/>
    </source>
</evidence>
<sequence>MQHRYGSPSSNNDMLRWHDGTENTAFVPGVPPVVNPYSMMAAPQQQPQAQPQQQAPQPQHQPQQQQSQQHLYGQGPAATPNNALARRQMNRALVPTNPRQNFDPSNDPWASFVDTEATSSSALLHQQQPNNAAMSEEQSVEALEELAAKAKQDATVKRKQIPPFVQKLSSFLDEKRNVELIRWSDKGDSFVVLDEDEFAKTLIPELFKHNNYASFVRQLNMYGFHKRVGLSDNSMRASERKNKSPSEYSNPYFRRGHPNLLWLINKPKSGNKKKAQASKTNADGEAESEEDVPVDEPLVPERVTNAAHPSRALPASGEMPMQTKFMTVIRDEVQKVRDQQKAITAAIDRLQRENSNLYSQAAIFQEQHDRHQNSINAILNFLANVFRKTLEDQSGTQNVNELFANIIPGVNANNTMSQGSVVDLGDFFASQAGGNPVGQPKRARGLLPPIPGPSGGRASTVASTPSNNATPQPFSGMGSSSNTNYNSGTVEELFDTPDNNSPEYLAQELRSNPHESMMKIIHDTNANNTTGLDLPEVVNNTPANMSNDQRQQILNNMMAQGSDPSTGKSPSAAPMAPTQASAPNVHATGSNPGAQQGQNNFSLSPIIGSNPRPPQFNQLAQNNNELEALRRMAQEHDNKIHHLQNMLVPLSPSGRIPDLDGNDLAQNYFGSPGPFDMDNFINEDAYGNNSSTDFPDVNFDTSGNDFNFSLLDDAGAGTTDHLAAPTPIKRGRGSSQNTPSPSGTEEILREDFDDAIPEAKRQRLHD</sequence>
<evidence type="ECO:0000259" key="8">
    <source>
        <dbReference type="SMART" id="SM00415"/>
    </source>
</evidence>
<dbReference type="EMBL" id="JAGSXJ010000052">
    <property type="protein sequence ID" value="KAH6661507.1"/>
    <property type="molecule type" value="Genomic_DNA"/>
</dbReference>
<dbReference type="PANTHER" id="PTHR10015:SF427">
    <property type="entry name" value="HEAT SHOCK FACTOR PROTEIN"/>
    <property type="match status" value="1"/>
</dbReference>
<comment type="caution">
    <text evidence="9">The sequence shown here is derived from an EMBL/GenBank/DDBJ whole genome shotgun (WGS) entry which is preliminary data.</text>
</comment>
<dbReference type="InterPro" id="IPR036390">
    <property type="entry name" value="WH_DNA-bd_sf"/>
</dbReference>
<feature type="region of interest" description="Disordered" evidence="7">
    <location>
        <begin position="265"/>
        <end position="294"/>
    </location>
</feature>
<comment type="similarity">
    <text evidence="2 5">Belongs to the HSF family.</text>
</comment>
<dbReference type="Proteomes" id="UP000770015">
    <property type="component" value="Unassembled WGS sequence"/>
</dbReference>
<dbReference type="AlphaFoldDB" id="A0A9P8UZZ3"/>
<dbReference type="GO" id="GO:0003700">
    <property type="term" value="F:DNA-binding transcription factor activity"/>
    <property type="evidence" value="ECO:0007669"/>
    <property type="project" value="InterPro"/>
</dbReference>
<keyword evidence="4" id="KW-0539">Nucleus</keyword>
<dbReference type="SMART" id="SM00415">
    <property type="entry name" value="HSF"/>
    <property type="match status" value="1"/>
</dbReference>
<comment type="subcellular location">
    <subcellularLocation>
        <location evidence="1">Nucleus</location>
    </subcellularLocation>
</comment>
<keyword evidence="9" id="KW-0346">Stress response</keyword>
<feature type="compositionally biased region" description="Polar residues" evidence="7">
    <location>
        <begin position="460"/>
        <end position="473"/>
    </location>
</feature>